<evidence type="ECO:0000256" key="1">
    <source>
        <dbReference type="SAM" id="MobiDB-lite"/>
    </source>
</evidence>
<reference evidence="3 4" key="1">
    <citation type="journal article" date="2024" name="BMC Biol.">
        <title>Comparative genomics of Ascetosporea gives new insight into the evolutionary basis for animal parasitism in Rhizaria.</title>
        <authorList>
            <person name="Hiltunen Thoren M."/>
            <person name="Onut-Brannstrom I."/>
            <person name="Alfjorden A."/>
            <person name="Peckova H."/>
            <person name="Swords F."/>
            <person name="Hooper C."/>
            <person name="Holzer A.S."/>
            <person name="Bass D."/>
            <person name="Burki F."/>
        </authorList>
    </citation>
    <scope>NUCLEOTIDE SEQUENCE [LARGE SCALE GENOMIC DNA]</scope>
    <source>
        <strain evidence="3">20-A016</strain>
    </source>
</reference>
<dbReference type="Proteomes" id="UP001439008">
    <property type="component" value="Unassembled WGS sequence"/>
</dbReference>
<organism evidence="3 4">
    <name type="scientific">Bonamia ostreae</name>
    <dbReference type="NCBI Taxonomy" id="126728"/>
    <lineage>
        <taxon>Eukaryota</taxon>
        <taxon>Sar</taxon>
        <taxon>Rhizaria</taxon>
        <taxon>Endomyxa</taxon>
        <taxon>Ascetosporea</taxon>
        <taxon>Haplosporida</taxon>
        <taxon>Bonamia</taxon>
    </lineage>
</organism>
<sequence>MDARENASVDPKTYFVDTELEESEPRESLAPLETVMAATEPEEIGVEHLLRDVRDKTAPTLAKKVQSRDEAKSDFAGKLEAITDYLRQVETGEMPRNEKICALVRDLFNDAVNSEKDQSFVDV</sequence>
<evidence type="ECO:0000259" key="2">
    <source>
        <dbReference type="Pfam" id="PF13012"/>
    </source>
</evidence>
<name>A0ABV2AJY6_9EUKA</name>
<keyword evidence="3" id="KW-0808">Transferase</keyword>
<accession>A0ABV2AJY6</accession>
<dbReference type="GO" id="GO:0000502">
    <property type="term" value="C:proteasome complex"/>
    <property type="evidence" value="ECO:0007669"/>
    <property type="project" value="UniProtKB-KW"/>
</dbReference>
<proteinExistence type="predicted"/>
<dbReference type="EMBL" id="JBDODL010000470">
    <property type="protein sequence ID" value="MES1919991.1"/>
    <property type="molecule type" value="Genomic_DNA"/>
</dbReference>
<dbReference type="Pfam" id="PF13012">
    <property type="entry name" value="MitMem_reg"/>
    <property type="match status" value="1"/>
</dbReference>
<dbReference type="EC" id="2.7.12.1" evidence="3"/>
<comment type="caution">
    <text evidence="3">The sequence shown here is derived from an EMBL/GenBank/DDBJ whole genome shotgun (WGS) entry which is preliminary data.</text>
</comment>
<feature type="region of interest" description="Disordered" evidence="1">
    <location>
        <begin position="1"/>
        <end position="32"/>
    </location>
</feature>
<feature type="domain" description="EIF3F/CSN6-like C-terminal" evidence="2">
    <location>
        <begin position="40"/>
        <end position="118"/>
    </location>
</feature>
<protein>
    <submittedName>
        <fullName evidence="3">26S proteasome non-ATPase regulatory subunit 7</fullName>
        <ecNumber evidence="3">2.7.12.1</ecNumber>
    </submittedName>
</protein>
<dbReference type="InterPro" id="IPR024969">
    <property type="entry name" value="EIF3F/CSN6-like_C"/>
</dbReference>
<keyword evidence="4" id="KW-1185">Reference proteome</keyword>
<evidence type="ECO:0000313" key="4">
    <source>
        <dbReference type="Proteomes" id="UP001439008"/>
    </source>
</evidence>
<keyword evidence="3" id="KW-0647">Proteasome</keyword>
<evidence type="ECO:0000313" key="3">
    <source>
        <dbReference type="EMBL" id="MES1919991.1"/>
    </source>
</evidence>
<dbReference type="GO" id="GO:0004712">
    <property type="term" value="F:protein serine/threonine/tyrosine kinase activity"/>
    <property type="evidence" value="ECO:0007669"/>
    <property type="project" value="UniProtKB-EC"/>
</dbReference>
<gene>
    <name evidence="3" type="primary">PSMD7</name>
    <name evidence="3" type="ORF">MHBO_001724</name>
</gene>